<evidence type="ECO:0000256" key="1">
    <source>
        <dbReference type="ARBA" id="ARBA00004141"/>
    </source>
</evidence>
<dbReference type="GO" id="GO:0006884">
    <property type="term" value="P:cell volume homeostasis"/>
    <property type="evidence" value="ECO:0007669"/>
    <property type="project" value="TreeGrafter"/>
</dbReference>
<evidence type="ECO:0000256" key="2">
    <source>
        <dbReference type="ARBA" id="ARBA00022692"/>
    </source>
</evidence>
<dbReference type="PANTHER" id="PTHR11827">
    <property type="entry name" value="SOLUTE CARRIER FAMILY 12, CATION COTRANSPORTERS"/>
    <property type="match status" value="1"/>
</dbReference>
<dbReference type="GO" id="GO:0016020">
    <property type="term" value="C:membrane"/>
    <property type="evidence" value="ECO:0007669"/>
    <property type="project" value="UniProtKB-SubCell"/>
</dbReference>
<accession>A0A7R9HR22</accession>
<dbReference type="InterPro" id="IPR004842">
    <property type="entry name" value="SLC12A_fam"/>
</dbReference>
<feature type="domain" description="Amino acid permease/ SLC12A" evidence="7">
    <location>
        <begin position="230"/>
        <end position="350"/>
    </location>
</feature>
<sequence>MLPVLHPISYRDSRCRDSILPPIATLVLPGLHPTAHRDTRVAGTPSYRPSRHSCCRDSILPPIETLVLPVLHPTAHRDTRVAGTPSFYLSTLPICLSLSPAIPLNVWSTLEDVNIISEQQESRDEEGKEEMEEEPEDTPTTKEVLKAGGHLLKSCSPSSIILELAMHDFHIHLKKWFDDSVELKVAVLNRLESQALDFYAKDIIKLLHQFKKGYLVTGALPDGQWWRFLYCSLLNFLSLLVCLIGATMFAKTSVVILASVCICLLSAIISFLIEDPKEIPIPDANKVVQNETYHVFGNYTGYTVQTLQNNLYPKYGKDYTSNGDFVTFATVFGVLFSGVTGIMAGANMSDVEEETIKYYYPFKLYALSTNYANGLGIGKVELEEVNPHLRGGRVENHLGKTTPSSPDRDSNLDLPVLSSRAQHD</sequence>
<dbReference type="Pfam" id="PF00324">
    <property type="entry name" value="AA_permease"/>
    <property type="match status" value="1"/>
</dbReference>
<protein>
    <recommendedName>
        <fullName evidence="7">Amino acid permease/ SLC12A domain-containing protein</fullName>
    </recommendedName>
</protein>
<evidence type="ECO:0000256" key="5">
    <source>
        <dbReference type="SAM" id="MobiDB-lite"/>
    </source>
</evidence>
<keyword evidence="4 6" id="KW-0472">Membrane</keyword>
<dbReference type="GO" id="GO:0055064">
    <property type="term" value="P:chloride ion homeostasis"/>
    <property type="evidence" value="ECO:0007669"/>
    <property type="project" value="TreeGrafter"/>
</dbReference>
<feature type="region of interest" description="Disordered" evidence="5">
    <location>
        <begin position="118"/>
        <end position="141"/>
    </location>
</feature>
<dbReference type="GO" id="GO:0015379">
    <property type="term" value="F:potassium:chloride symporter activity"/>
    <property type="evidence" value="ECO:0007669"/>
    <property type="project" value="TreeGrafter"/>
</dbReference>
<dbReference type="PANTHER" id="PTHR11827:SF72">
    <property type="entry name" value="GH08340P"/>
    <property type="match status" value="1"/>
</dbReference>
<feature type="transmembrane region" description="Helical" evidence="6">
    <location>
        <begin position="325"/>
        <end position="346"/>
    </location>
</feature>
<gene>
    <name evidence="8" type="ORF">TMSB3V08_LOCUS8156</name>
</gene>
<evidence type="ECO:0000256" key="4">
    <source>
        <dbReference type="ARBA" id="ARBA00023136"/>
    </source>
</evidence>
<evidence type="ECO:0000256" key="3">
    <source>
        <dbReference type="ARBA" id="ARBA00022989"/>
    </source>
</evidence>
<feature type="transmembrane region" description="Helical" evidence="6">
    <location>
        <begin position="254"/>
        <end position="273"/>
    </location>
</feature>
<feature type="compositionally biased region" description="Acidic residues" evidence="5">
    <location>
        <begin position="127"/>
        <end position="137"/>
    </location>
</feature>
<proteinExistence type="predicted"/>
<evidence type="ECO:0000259" key="7">
    <source>
        <dbReference type="Pfam" id="PF00324"/>
    </source>
</evidence>
<evidence type="ECO:0000256" key="6">
    <source>
        <dbReference type="SAM" id="Phobius"/>
    </source>
</evidence>
<evidence type="ECO:0000313" key="8">
    <source>
        <dbReference type="EMBL" id="CAD7431424.1"/>
    </source>
</evidence>
<dbReference type="GO" id="GO:0055075">
    <property type="term" value="P:potassium ion homeostasis"/>
    <property type="evidence" value="ECO:0007669"/>
    <property type="project" value="TreeGrafter"/>
</dbReference>
<keyword evidence="3 6" id="KW-1133">Transmembrane helix</keyword>
<dbReference type="InterPro" id="IPR004841">
    <property type="entry name" value="AA-permease/SLC12A_dom"/>
</dbReference>
<keyword evidence="2 6" id="KW-0812">Transmembrane</keyword>
<feature type="region of interest" description="Disordered" evidence="5">
    <location>
        <begin position="391"/>
        <end position="424"/>
    </location>
</feature>
<dbReference type="EMBL" id="OB794957">
    <property type="protein sequence ID" value="CAD7431424.1"/>
    <property type="molecule type" value="Genomic_DNA"/>
</dbReference>
<dbReference type="AlphaFoldDB" id="A0A7R9HR22"/>
<organism evidence="8">
    <name type="scientific">Timema monikensis</name>
    <dbReference type="NCBI Taxonomy" id="170555"/>
    <lineage>
        <taxon>Eukaryota</taxon>
        <taxon>Metazoa</taxon>
        <taxon>Ecdysozoa</taxon>
        <taxon>Arthropoda</taxon>
        <taxon>Hexapoda</taxon>
        <taxon>Insecta</taxon>
        <taxon>Pterygota</taxon>
        <taxon>Neoptera</taxon>
        <taxon>Polyneoptera</taxon>
        <taxon>Phasmatodea</taxon>
        <taxon>Timematodea</taxon>
        <taxon>Timematoidea</taxon>
        <taxon>Timematidae</taxon>
        <taxon>Timema</taxon>
    </lineage>
</organism>
<name>A0A7R9HR22_9NEOP</name>
<feature type="transmembrane region" description="Helical" evidence="6">
    <location>
        <begin position="225"/>
        <end position="247"/>
    </location>
</feature>
<comment type="subcellular location">
    <subcellularLocation>
        <location evidence="1">Membrane</location>
        <topology evidence="1">Multi-pass membrane protein</topology>
    </subcellularLocation>
</comment>
<reference evidence="8" key="1">
    <citation type="submission" date="2020-11" db="EMBL/GenBank/DDBJ databases">
        <authorList>
            <person name="Tran Van P."/>
        </authorList>
    </citation>
    <scope>NUCLEOTIDE SEQUENCE</scope>
</reference>